<proteinExistence type="predicted"/>
<evidence type="ECO:0000313" key="1">
    <source>
        <dbReference type="EMBL" id="QJA73352.1"/>
    </source>
</evidence>
<sequence length="169" mass="19174">MKLLFNRNKPPAERIDFLEVIVARLARRVHKQVVSIIPPHVMSTCVTGDDVRGDIYKVMIFKGTITKGIICFNKRPKNPVCVEIKILNNEIGFTKSYYVSKMRENVDLDIATIDGSMISVSLYPTVEEDKVTEVWLSLLWSPDVSNTKIKNHLIESLEKAAEDVALIED</sequence>
<reference evidence="1" key="1">
    <citation type="submission" date="2020-03" db="EMBL/GenBank/DDBJ databases">
        <title>The deep terrestrial virosphere.</title>
        <authorList>
            <person name="Holmfeldt K."/>
            <person name="Nilsson E."/>
            <person name="Simone D."/>
            <person name="Lopez-Fernandez M."/>
            <person name="Wu X."/>
            <person name="de Brujin I."/>
            <person name="Lundin D."/>
            <person name="Andersson A."/>
            <person name="Bertilsson S."/>
            <person name="Dopson M."/>
        </authorList>
    </citation>
    <scope>NUCLEOTIDE SEQUENCE</scope>
    <source>
        <strain evidence="1">MM415A02400</strain>
    </source>
</reference>
<accession>A0A6M3JWJ2</accession>
<gene>
    <name evidence="1" type="ORF">MM415A02400_0006</name>
</gene>
<protein>
    <submittedName>
        <fullName evidence="1">Uncharacterized protein</fullName>
    </submittedName>
</protein>
<organism evidence="1">
    <name type="scientific">viral metagenome</name>
    <dbReference type="NCBI Taxonomy" id="1070528"/>
    <lineage>
        <taxon>unclassified sequences</taxon>
        <taxon>metagenomes</taxon>
        <taxon>organismal metagenomes</taxon>
    </lineage>
</organism>
<dbReference type="EMBL" id="MT142021">
    <property type="protein sequence ID" value="QJA73352.1"/>
    <property type="molecule type" value="Genomic_DNA"/>
</dbReference>
<name>A0A6M3JWJ2_9ZZZZ</name>
<dbReference type="AlphaFoldDB" id="A0A6M3JWJ2"/>